<accession>A0ABR8C8R9</accession>
<proteinExistence type="predicted"/>
<dbReference type="RefSeq" id="WP_190577550.1">
    <property type="nucleotide sequence ID" value="NZ_CAWPQU010000078.1"/>
</dbReference>
<gene>
    <name evidence="1" type="ORF">H6G05_07355</name>
</gene>
<comment type="caution">
    <text evidence="1">The sequence shown here is derived from an EMBL/GenBank/DDBJ whole genome shotgun (WGS) entry which is preliminary data.</text>
</comment>
<reference evidence="1 2" key="1">
    <citation type="journal article" date="2020" name="ISME J.">
        <title>Comparative genomics reveals insights into cyanobacterial evolution and habitat adaptation.</title>
        <authorList>
            <person name="Chen M.Y."/>
            <person name="Teng W.K."/>
            <person name="Zhao L."/>
            <person name="Hu C.X."/>
            <person name="Zhou Y.K."/>
            <person name="Han B.P."/>
            <person name="Song L.R."/>
            <person name="Shu W.S."/>
        </authorList>
    </citation>
    <scope>NUCLEOTIDE SEQUENCE [LARGE SCALE GENOMIC DNA]</scope>
    <source>
        <strain evidence="1 2">FACHB-1050</strain>
    </source>
</reference>
<name>A0ABR8C8R9_9CYAN</name>
<protein>
    <submittedName>
        <fullName evidence="1">Uncharacterized protein</fullName>
    </submittedName>
</protein>
<evidence type="ECO:0000313" key="1">
    <source>
        <dbReference type="EMBL" id="MBD2316663.1"/>
    </source>
</evidence>
<dbReference type="Proteomes" id="UP000618445">
    <property type="component" value="Unassembled WGS sequence"/>
</dbReference>
<dbReference type="EMBL" id="JACJQY010000008">
    <property type="protein sequence ID" value="MBD2316663.1"/>
    <property type="molecule type" value="Genomic_DNA"/>
</dbReference>
<keyword evidence="2" id="KW-1185">Reference proteome</keyword>
<evidence type="ECO:0000313" key="2">
    <source>
        <dbReference type="Proteomes" id="UP000618445"/>
    </source>
</evidence>
<organism evidence="1 2">
    <name type="scientific">Phormidium tenue FACHB-1050</name>
    <dbReference type="NCBI Taxonomy" id="2692857"/>
    <lineage>
        <taxon>Bacteria</taxon>
        <taxon>Bacillati</taxon>
        <taxon>Cyanobacteriota</taxon>
        <taxon>Cyanophyceae</taxon>
        <taxon>Oscillatoriophycideae</taxon>
        <taxon>Oscillatoriales</taxon>
        <taxon>Oscillatoriaceae</taxon>
        <taxon>Phormidium</taxon>
    </lineage>
</organism>
<sequence length="125" mass="13643">MALTGIANSVTPAITISRTLTPTARLFEDTTRNIIDYYATINSAVRLLKRITHTPEFTGGVWKIAVREYEYPANYDDTYDPTNLASATTAPFTIALGTQIGQTTYTNNQVMLPTIYTAAGDTLAS</sequence>